<reference evidence="2" key="1">
    <citation type="submission" date="2014-09" db="EMBL/GenBank/DDBJ databases">
        <authorList>
            <person name="Mudge J."/>
            <person name="Ramaraj T."/>
            <person name="Lindquist I.E."/>
            <person name="Bharti A.K."/>
            <person name="Sundararajan A."/>
            <person name="Cameron C.T."/>
            <person name="Woodward J.E."/>
            <person name="May G.D."/>
            <person name="Brubaker C."/>
            <person name="Broadhvest J."/>
            <person name="Wilkins T.A."/>
        </authorList>
    </citation>
    <scope>NUCLEOTIDE SEQUENCE</scope>
    <source>
        <strain evidence="2">cv. AKA8401</strain>
    </source>
</reference>
<protein>
    <submittedName>
        <fullName evidence="1">Uncharacterized protein</fullName>
    </submittedName>
</protein>
<evidence type="ECO:0000313" key="1">
    <source>
        <dbReference type="EMBL" id="KHG21015.1"/>
    </source>
</evidence>
<evidence type="ECO:0000313" key="2">
    <source>
        <dbReference type="Proteomes" id="UP000032142"/>
    </source>
</evidence>
<gene>
    <name evidence="1" type="ORF">F383_28283</name>
</gene>
<dbReference type="Proteomes" id="UP000032142">
    <property type="component" value="Unassembled WGS sequence"/>
</dbReference>
<sequence length="50" mass="5483">MALQIAYFCPHGQGHGRVSQPYVTHGQVIGQVSPGVEIKMKSVYTTRSHT</sequence>
<name>A0A0B0P7H2_GOSAR</name>
<dbReference type="EMBL" id="KN417300">
    <property type="protein sequence ID" value="KHG21015.1"/>
    <property type="molecule type" value="Genomic_DNA"/>
</dbReference>
<accession>A0A0B0P7H2</accession>
<keyword evidence="2" id="KW-1185">Reference proteome</keyword>
<dbReference type="AlphaFoldDB" id="A0A0B0P7H2"/>
<organism evidence="1 2">
    <name type="scientific">Gossypium arboreum</name>
    <name type="common">Tree cotton</name>
    <name type="synonym">Gossypium nanking</name>
    <dbReference type="NCBI Taxonomy" id="29729"/>
    <lineage>
        <taxon>Eukaryota</taxon>
        <taxon>Viridiplantae</taxon>
        <taxon>Streptophyta</taxon>
        <taxon>Embryophyta</taxon>
        <taxon>Tracheophyta</taxon>
        <taxon>Spermatophyta</taxon>
        <taxon>Magnoliopsida</taxon>
        <taxon>eudicotyledons</taxon>
        <taxon>Gunneridae</taxon>
        <taxon>Pentapetalae</taxon>
        <taxon>rosids</taxon>
        <taxon>malvids</taxon>
        <taxon>Malvales</taxon>
        <taxon>Malvaceae</taxon>
        <taxon>Malvoideae</taxon>
        <taxon>Gossypium</taxon>
    </lineage>
</organism>
<proteinExistence type="predicted"/>